<organism evidence="1 2">
    <name type="scientific">Cyclotella cryptica</name>
    <dbReference type="NCBI Taxonomy" id="29204"/>
    <lineage>
        <taxon>Eukaryota</taxon>
        <taxon>Sar</taxon>
        <taxon>Stramenopiles</taxon>
        <taxon>Ochrophyta</taxon>
        <taxon>Bacillariophyta</taxon>
        <taxon>Coscinodiscophyceae</taxon>
        <taxon>Thalassiosirophycidae</taxon>
        <taxon>Stephanodiscales</taxon>
        <taxon>Stephanodiscaceae</taxon>
        <taxon>Cyclotella</taxon>
    </lineage>
</organism>
<dbReference type="Proteomes" id="UP001516023">
    <property type="component" value="Unassembled WGS sequence"/>
</dbReference>
<evidence type="ECO:0000313" key="2">
    <source>
        <dbReference type="Proteomes" id="UP001516023"/>
    </source>
</evidence>
<dbReference type="EMBL" id="JABMIG020000407">
    <property type="protein sequence ID" value="KAL3779047.1"/>
    <property type="molecule type" value="Genomic_DNA"/>
</dbReference>
<accession>A0ABD3NUP6</accession>
<evidence type="ECO:0000313" key="1">
    <source>
        <dbReference type="EMBL" id="KAL3779047.1"/>
    </source>
</evidence>
<keyword evidence="2" id="KW-1185">Reference proteome</keyword>
<sequence>MAQAGISCQAFLVVGHAILWRMFHPSDDDLIPEEQHSKVMAKYGNLGIDNLLAPETNPVRKVPFIVDGYYTEVQID</sequence>
<reference evidence="1 2" key="1">
    <citation type="journal article" date="2020" name="G3 (Bethesda)">
        <title>Improved Reference Genome for Cyclotella cryptica CCMP332, a Model for Cell Wall Morphogenesis, Salinity Adaptation, and Lipid Production in Diatoms (Bacillariophyta).</title>
        <authorList>
            <person name="Roberts W.R."/>
            <person name="Downey K.M."/>
            <person name="Ruck E.C."/>
            <person name="Traller J.C."/>
            <person name="Alverson A.J."/>
        </authorList>
    </citation>
    <scope>NUCLEOTIDE SEQUENCE [LARGE SCALE GENOMIC DNA]</scope>
    <source>
        <strain evidence="1 2">CCMP332</strain>
    </source>
</reference>
<proteinExistence type="predicted"/>
<comment type="caution">
    <text evidence="1">The sequence shown here is derived from an EMBL/GenBank/DDBJ whole genome shotgun (WGS) entry which is preliminary data.</text>
</comment>
<dbReference type="AlphaFoldDB" id="A0ABD3NUP6"/>
<name>A0ABD3NUP6_9STRA</name>
<gene>
    <name evidence="1" type="ORF">HJC23_005987</name>
</gene>
<protein>
    <submittedName>
        <fullName evidence="1">Uncharacterized protein</fullName>
    </submittedName>
</protein>